<protein>
    <submittedName>
        <fullName evidence="8 9">Mitotic-spindle organizing protein 2-like</fullName>
    </submittedName>
</protein>
<dbReference type="GeneID" id="109469560"/>
<comment type="similarity">
    <text evidence="3">Belongs to the MOZART2 family.</text>
</comment>
<dbReference type="InterPro" id="IPR024332">
    <property type="entry name" value="MOZART2"/>
</dbReference>
<feature type="compositionally biased region" description="Basic residues" evidence="6">
    <location>
        <begin position="112"/>
        <end position="131"/>
    </location>
</feature>
<name>A0A6P4YPP5_BRABE</name>
<dbReference type="RefSeq" id="XP_019623654.1">
    <property type="nucleotide sequence ID" value="XM_019768095.1"/>
</dbReference>
<dbReference type="Proteomes" id="UP000515135">
    <property type="component" value="Unplaced"/>
</dbReference>
<keyword evidence="4" id="KW-0963">Cytoplasm</keyword>
<feature type="compositionally biased region" description="Low complexity" evidence="6">
    <location>
        <begin position="100"/>
        <end position="111"/>
    </location>
</feature>
<evidence type="ECO:0000256" key="4">
    <source>
        <dbReference type="ARBA" id="ARBA00022490"/>
    </source>
</evidence>
<dbReference type="PANTHER" id="PTHR28578">
    <property type="entry name" value="MITOTIC-SPINDLE ORGANIZING PROTEIN 2A-RELATED"/>
    <property type="match status" value="1"/>
</dbReference>
<feature type="region of interest" description="Disordered" evidence="6">
    <location>
        <begin position="72"/>
        <end position="131"/>
    </location>
</feature>
<proteinExistence type="inferred from homology"/>
<reference evidence="8 9" key="1">
    <citation type="submission" date="2025-04" db="UniProtKB">
        <authorList>
            <consortium name="RefSeq"/>
        </authorList>
    </citation>
    <scope>IDENTIFICATION</scope>
    <source>
        <tissue evidence="8 9">Gonad</tissue>
    </source>
</reference>
<evidence type="ECO:0000313" key="7">
    <source>
        <dbReference type="Proteomes" id="UP000515135"/>
    </source>
</evidence>
<evidence type="ECO:0000256" key="2">
    <source>
        <dbReference type="ARBA" id="ARBA00004300"/>
    </source>
</evidence>
<gene>
    <name evidence="8 9" type="primary">LOC109469560</name>
</gene>
<keyword evidence="5" id="KW-0206">Cytoskeleton</keyword>
<dbReference type="OrthoDB" id="10064769at2759"/>
<comment type="subcellular location">
    <subcellularLocation>
        <location evidence="2">Cytoplasm</location>
        <location evidence="2">Cytoskeleton</location>
        <location evidence="2">Microtubule organizing center</location>
        <location evidence="2">Centrosome</location>
    </subcellularLocation>
    <subcellularLocation>
        <location evidence="1">Cytoplasm</location>
        <location evidence="1">Cytoskeleton</location>
        <location evidence="1">Spindle</location>
    </subcellularLocation>
</comment>
<organism evidence="7 8">
    <name type="scientific">Branchiostoma belcheri</name>
    <name type="common">Amphioxus</name>
    <dbReference type="NCBI Taxonomy" id="7741"/>
    <lineage>
        <taxon>Eukaryota</taxon>
        <taxon>Metazoa</taxon>
        <taxon>Chordata</taxon>
        <taxon>Cephalochordata</taxon>
        <taxon>Leptocardii</taxon>
        <taxon>Amphioxiformes</taxon>
        <taxon>Branchiostomatidae</taxon>
        <taxon>Branchiostoma</taxon>
    </lineage>
</organism>
<evidence type="ECO:0000313" key="9">
    <source>
        <dbReference type="RefSeq" id="XP_019623655.1"/>
    </source>
</evidence>
<dbReference type="KEGG" id="bbel:109469560"/>
<accession>A0A6P4YPP5</accession>
<evidence type="ECO:0000256" key="5">
    <source>
        <dbReference type="ARBA" id="ARBA00023212"/>
    </source>
</evidence>
<evidence type="ECO:0000256" key="1">
    <source>
        <dbReference type="ARBA" id="ARBA00004186"/>
    </source>
</evidence>
<dbReference type="Pfam" id="PF12926">
    <property type="entry name" value="MOZART2"/>
    <property type="match status" value="1"/>
</dbReference>
<dbReference type="AlphaFoldDB" id="A0A6P4YPP5"/>
<keyword evidence="7" id="KW-1185">Reference proteome</keyword>
<dbReference type="GO" id="GO:0005819">
    <property type="term" value="C:spindle"/>
    <property type="evidence" value="ECO:0007669"/>
    <property type="project" value="UniProtKB-SubCell"/>
</dbReference>
<evidence type="ECO:0000256" key="3">
    <source>
        <dbReference type="ARBA" id="ARBA00007286"/>
    </source>
</evidence>
<dbReference type="GO" id="GO:0005813">
    <property type="term" value="C:centrosome"/>
    <property type="evidence" value="ECO:0007669"/>
    <property type="project" value="UniProtKB-SubCell"/>
</dbReference>
<dbReference type="PANTHER" id="PTHR28578:SF2">
    <property type="entry name" value="MITOTIC-SPINDLE ORGANIZING PROTEIN 2"/>
    <property type="match status" value="1"/>
</dbReference>
<evidence type="ECO:0000256" key="6">
    <source>
        <dbReference type="SAM" id="MobiDB-lite"/>
    </source>
</evidence>
<dbReference type="RefSeq" id="XP_019623655.1">
    <property type="nucleotide sequence ID" value="XM_019768096.1"/>
</dbReference>
<evidence type="ECO:0000313" key="8">
    <source>
        <dbReference type="RefSeq" id="XP_019623654.1"/>
    </source>
</evidence>
<sequence length="131" mass="14175">MTSPQLAKSQTYNFMVLSKNVLSGEEADLFELCNLAGITMDPHVFKVVLDLLRLNVAPMTILQVLKSMANSSIKSRSAGGDTSAEAAVQSHSHTSHKDTSNVSSSSDSSSRSSHRQPRTKAHKLSHRGHKS</sequence>